<dbReference type="Proteomes" id="UP000469185">
    <property type="component" value="Unassembled WGS sequence"/>
</dbReference>
<keyword evidence="3" id="KW-1185">Reference proteome</keyword>
<accession>A0A6N9YNJ2</accession>
<dbReference type="InterPro" id="IPR013108">
    <property type="entry name" value="Amidohydro_3"/>
</dbReference>
<dbReference type="RefSeq" id="WP_163819285.1">
    <property type="nucleotide sequence ID" value="NZ_JAAGOB010000007.1"/>
</dbReference>
<name>A0A6N9YNJ2_9ACTN</name>
<dbReference type="Gene3D" id="3.20.20.140">
    <property type="entry name" value="Metal-dependent hydrolases"/>
    <property type="match status" value="2"/>
</dbReference>
<gene>
    <name evidence="2" type="ORF">G1H11_14415</name>
</gene>
<dbReference type="InterPro" id="IPR011059">
    <property type="entry name" value="Metal-dep_hydrolase_composite"/>
</dbReference>
<reference evidence="2 3" key="1">
    <citation type="submission" date="2020-02" db="EMBL/GenBank/DDBJ databases">
        <authorList>
            <person name="Li X.-J."/>
            <person name="Feng X.-M."/>
        </authorList>
    </citation>
    <scope>NUCLEOTIDE SEQUENCE [LARGE SCALE GENOMIC DNA]</scope>
    <source>
        <strain evidence="2 3">CGMCC 4.7225</strain>
    </source>
</reference>
<evidence type="ECO:0000259" key="1">
    <source>
        <dbReference type="Pfam" id="PF07969"/>
    </source>
</evidence>
<evidence type="ECO:0000313" key="2">
    <source>
        <dbReference type="EMBL" id="NED96500.1"/>
    </source>
</evidence>
<protein>
    <submittedName>
        <fullName evidence="2">D-aminoacylase</fullName>
    </submittedName>
</protein>
<dbReference type="AlphaFoldDB" id="A0A6N9YNJ2"/>
<dbReference type="PANTHER" id="PTHR11647">
    <property type="entry name" value="HYDRANTOINASE/DIHYDROPYRIMIDINASE FAMILY MEMBER"/>
    <property type="match status" value="1"/>
</dbReference>
<dbReference type="EMBL" id="JAAGOB010000007">
    <property type="protein sequence ID" value="NED96500.1"/>
    <property type="molecule type" value="Genomic_DNA"/>
</dbReference>
<dbReference type="SUPFAM" id="SSF51556">
    <property type="entry name" value="Metallo-dependent hydrolases"/>
    <property type="match status" value="1"/>
</dbReference>
<feature type="domain" description="Amidohydrolase 3" evidence="1">
    <location>
        <begin position="50"/>
        <end position="97"/>
    </location>
</feature>
<proteinExistence type="predicted"/>
<dbReference type="InterPro" id="IPR032466">
    <property type="entry name" value="Metal_Hydrolase"/>
</dbReference>
<dbReference type="InterPro" id="IPR050378">
    <property type="entry name" value="Metallo-dep_Hydrolases_sf"/>
</dbReference>
<dbReference type="CDD" id="cd01297">
    <property type="entry name" value="D-aminoacylase"/>
    <property type="match status" value="1"/>
</dbReference>
<sequence>MASASYDLIVHGGQVVDGTGNPWVRLDIGVRDGRIAALGNLADEPAERRIDASGRWVTPGFVDVHAHSDFGIIANREAQSQVRQGITTEVVGNCGFGAFPRRKETLNLLFDPPGVDGEWSSADEYFQVLGSEPTGDNIAPLLGLGTVRKLVMGDDSGRASPEQIELMRAEVDAAMRAGAFGVSTGLDYAPSSYADLDELVSMCEVVAEYGGVYASHLRGYTDTAVESVQEAITIGERSGASVQLSHMNVFGRRSWGKIDEIIALINDARARGVDVTADMMAYPTAGAWWAPRAILPASHYEWSADQTEQLARVRAYLRDPAERAVIRKAVEERRTMSKAGFHEELLIFSDWRDVYLAGTAKGSVSADRVGESFAAIAESTGAEPVDVFLDAIRDEGDDFSAVHIGISQDEADALMVQPWMMFGTDSIATSIDRWTEPYNTIQSHPRHYASYVRLLATFVRDRGLLTIEDAVRKMTSLGARRFRLAGRGIIDVGAWADLVVFDLDSLDEVASWRQPRRYPAGIDTVVVNGVPAVSDGDFTHELGGRALRLTPERTA</sequence>
<comment type="caution">
    <text evidence="2">The sequence shown here is derived from an EMBL/GenBank/DDBJ whole genome shotgun (WGS) entry which is preliminary data.</text>
</comment>
<dbReference type="Pfam" id="PF07969">
    <property type="entry name" value="Amidohydro_3"/>
    <property type="match status" value="2"/>
</dbReference>
<feature type="domain" description="Amidohydrolase 3" evidence="1">
    <location>
        <begin position="414"/>
        <end position="531"/>
    </location>
</feature>
<dbReference type="SUPFAM" id="SSF51338">
    <property type="entry name" value="Composite domain of metallo-dependent hydrolases"/>
    <property type="match status" value="1"/>
</dbReference>
<dbReference type="PANTHER" id="PTHR11647:SF1">
    <property type="entry name" value="COLLAPSIN RESPONSE MEDIATOR PROTEIN"/>
    <property type="match status" value="1"/>
</dbReference>
<organism evidence="2 3">
    <name type="scientific">Phytoactinopolyspora alkaliphila</name>
    <dbReference type="NCBI Taxonomy" id="1783498"/>
    <lineage>
        <taxon>Bacteria</taxon>
        <taxon>Bacillati</taxon>
        <taxon>Actinomycetota</taxon>
        <taxon>Actinomycetes</taxon>
        <taxon>Jiangellales</taxon>
        <taxon>Jiangellaceae</taxon>
        <taxon>Phytoactinopolyspora</taxon>
    </lineage>
</organism>
<evidence type="ECO:0000313" key="3">
    <source>
        <dbReference type="Proteomes" id="UP000469185"/>
    </source>
</evidence>
<dbReference type="GO" id="GO:0016810">
    <property type="term" value="F:hydrolase activity, acting on carbon-nitrogen (but not peptide) bonds"/>
    <property type="evidence" value="ECO:0007669"/>
    <property type="project" value="InterPro"/>
</dbReference>